<dbReference type="OrthoDB" id="2991872at2759"/>
<keyword evidence="4" id="KW-1185">Reference proteome</keyword>
<dbReference type="GO" id="GO:0008270">
    <property type="term" value="F:zinc ion binding"/>
    <property type="evidence" value="ECO:0007669"/>
    <property type="project" value="InterPro"/>
</dbReference>
<protein>
    <recommendedName>
        <fullName evidence="2">Zn(2)-C6 fungal-type domain-containing protein</fullName>
    </recommendedName>
</protein>
<dbReference type="InterPro" id="IPR036864">
    <property type="entry name" value="Zn2-C6_fun-type_DNA-bd_sf"/>
</dbReference>
<dbReference type="InterPro" id="IPR053175">
    <property type="entry name" value="DHMBA_Reg_Transcription_Factor"/>
</dbReference>
<proteinExistence type="predicted"/>
<sequence length="549" mass="60101">MVYRGPSKGCRRCRARKIKAREQCDALQPACLNCTARGAQCPGYGDVFEKAHRNETAKVKKLYSSQSKANEIIFTTKATVSSHKIASETPRSPPSTSETDALGFFFHHYAQSNDLDATCSIFGILPEMFTKAPMSSPLSHATRALALQVTSLHRVRGGNTSVGGKLYFKAVSQVKEALAAPAKCRSEDLLLATLVLDACSTLSTSFGKGESGDSRAFSHLRGSIALLQYRGSLSYGSDLSWRLLTVTRNRFLQQCWQDADELVGIETIHKMWKVYDDRKPRGIAVEADTLSFRLFWLRHLHRKLSTGSPLRDQEEHHPQIIGLDDTEKLKDMVSQASRLANDCALLQNNLPIRWQPASVSISSLATSIQDVSVYKDDKDVTPIIYSRLSIAITINRQILTELGSISLIGTCLGQIAGLETLGSGIPQRRGLIPDRLLARAQVLIDQICASVPFITGNATTDALRNATVNVPSTLQGFPQEGCGDQTLPETITKHRQQVIASGLYVMHGTLKAVLDIIGSNSLVDVSGTFPRAGQVEWMGGQVHRLGRIL</sequence>
<evidence type="ECO:0000256" key="1">
    <source>
        <dbReference type="ARBA" id="ARBA00023242"/>
    </source>
</evidence>
<comment type="caution">
    <text evidence="3">The sequence shown here is derived from an EMBL/GenBank/DDBJ whole genome shotgun (WGS) entry which is preliminary data.</text>
</comment>
<dbReference type="PANTHER" id="PTHR38791">
    <property type="entry name" value="ZN(II)2CYS6 TRANSCRIPTION FACTOR (EUROFUNG)-RELATED-RELATED"/>
    <property type="match status" value="1"/>
</dbReference>
<evidence type="ECO:0000313" key="3">
    <source>
        <dbReference type="EMBL" id="KAH6676865.1"/>
    </source>
</evidence>
<dbReference type="Proteomes" id="UP000770015">
    <property type="component" value="Unassembled WGS sequence"/>
</dbReference>
<evidence type="ECO:0000259" key="2">
    <source>
        <dbReference type="SMART" id="SM00066"/>
    </source>
</evidence>
<dbReference type="InterPro" id="IPR001138">
    <property type="entry name" value="Zn2Cys6_DnaBD"/>
</dbReference>
<dbReference type="SMART" id="SM00066">
    <property type="entry name" value="GAL4"/>
    <property type="match status" value="1"/>
</dbReference>
<dbReference type="GO" id="GO:0000981">
    <property type="term" value="F:DNA-binding transcription factor activity, RNA polymerase II-specific"/>
    <property type="evidence" value="ECO:0007669"/>
    <property type="project" value="InterPro"/>
</dbReference>
<dbReference type="Pfam" id="PF00172">
    <property type="entry name" value="Zn_clus"/>
    <property type="match status" value="1"/>
</dbReference>
<dbReference type="CDD" id="cd00067">
    <property type="entry name" value="GAL4"/>
    <property type="match status" value="1"/>
</dbReference>
<keyword evidence="1" id="KW-0539">Nucleus</keyword>
<dbReference type="Gene3D" id="4.10.240.10">
    <property type="entry name" value="Zn(2)-C6 fungal-type DNA-binding domain"/>
    <property type="match status" value="1"/>
</dbReference>
<gene>
    <name evidence="3" type="ORF">F5X68DRAFT_245858</name>
</gene>
<dbReference type="AlphaFoldDB" id="A0A9P8V5C8"/>
<feature type="domain" description="Zn(2)-C6 fungal-type" evidence="2">
    <location>
        <begin position="4"/>
        <end position="52"/>
    </location>
</feature>
<feature type="non-terminal residue" evidence="3">
    <location>
        <position position="549"/>
    </location>
</feature>
<reference evidence="3" key="1">
    <citation type="journal article" date="2021" name="Nat. Commun.">
        <title>Genetic determinants of endophytism in the Arabidopsis root mycobiome.</title>
        <authorList>
            <person name="Mesny F."/>
            <person name="Miyauchi S."/>
            <person name="Thiergart T."/>
            <person name="Pickel B."/>
            <person name="Atanasova L."/>
            <person name="Karlsson M."/>
            <person name="Huettel B."/>
            <person name="Barry K.W."/>
            <person name="Haridas S."/>
            <person name="Chen C."/>
            <person name="Bauer D."/>
            <person name="Andreopoulos W."/>
            <person name="Pangilinan J."/>
            <person name="LaButti K."/>
            <person name="Riley R."/>
            <person name="Lipzen A."/>
            <person name="Clum A."/>
            <person name="Drula E."/>
            <person name="Henrissat B."/>
            <person name="Kohler A."/>
            <person name="Grigoriev I.V."/>
            <person name="Martin F.M."/>
            <person name="Hacquard S."/>
        </authorList>
    </citation>
    <scope>NUCLEOTIDE SEQUENCE</scope>
    <source>
        <strain evidence="3">MPI-SDFR-AT-0117</strain>
    </source>
</reference>
<name>A0A9P8V5C8_9PEZI</name>
<organism evidence="3 4">
    <name type="scientific">Plectosphaerella plurivora</name>
    <dbReference type="NCBI Taxonomy" id="936078"/>
    <lineage>
        <taxon>Eukaryota</taxon>
        <taxon>Fungi</taxon>
        <taxon>Dikarya</taxon>
        <taxon>Ascomycota</taxon>
        <taxon>Pezizomycotina</taxon>
        <taxon>Sordariomycetes</taxon>
        <taxon>Hypocreomycetidae</taxon>
        <taxon>Glomerellales</taxon>
        <taxon>Plectosphaerellaceae</taxon>
        <taxon>Plectosphaerella</taxon>
    </lineage>
</organism>
<evidence type="ECO:0000313" key="4">
    <source>
        <dbReference type="Proteomes" id="UP000770015"/>
    </source>
</evidence>
<accession>A0A9P8V5C8</accession>
<dbReference type="SUPFAM" id="SSF57701">
    <property type="entry name" value="Zn2/Cys6 DNA-binding domain"/>
    <property type="match status" value="1"/>
</dbReference>
<dbReference type="EMBL" id="JAGSXJ010000023">
    <property type="protein sequence ID" value="KAH6676865.1"/>
    <property type="molecule type" value="Genomic_DNA"/>
</dbReference>